<name>A0AAN9PLP5_CLITE</name>
<evidence type="ECO:0000256" key="1">
    <source>
        <dbReference type="SAM" id="SignalP"/>
    </source>
</evidence>
<dbReference type="Proteomes" id="UP001359559">
    <property type="component" value="Unassembled WGS sequence"/>
</dbReference>
<dbReference type="EMBL" id="JAYKXN010000003">
    <property type="protein sequence ID" value="KAK7301877.1"/>
    <property type="molecule type" value="Genomic_DNA"/>
</dbReference>
<evidence type="ECO:0000313" key="2">
    <source>
        <dbReference type="EMBL" id="KAK7301877.1"/>
    </source>
</evidence>
<feature type="chain" id="PRO_5042931541" evidence="1">
    <location>
        <begin position="22"/>
        <end position="110"/>
    </location>
</feature>
<feature type="signal peptide" evidence="1">
    <location>
        <begin position="1"/>
        <end position="21"/>
    </location>
</feature>
<keyword evidence="3" id="KW-1185">Reference proteome</keyword>
<evidence type="ECO:0000313" key="3">
    <source>
        <dbReference type="Proteomes" id="UP001359559"/>
    </source>
</evidence>
<reference evidence="2 3" key="1">
    <citation type="submission" date="2024-01" db="EMBL/GenBank/DDBJ databases">
        <title>The genomes of 5 underutilized Papilionoideae crops provide insights into root nodulation and disease resistance.</title>
        <authorList>
            <person name="Yuan L."/>
        </authorList>
    </citation>
    <scope>NUCLEOTIDE SEQUENCE [LARGE SCALE GENOMIC DNA]</scope>
    <source>
        <strain evidence="2">LY-2023</strain>
        <tissue evidence="2">Leaf</tissue>
    </source>
</reference>
<comment type="caution">
    <text evidence="2">The sequence shown here is derived from an EMBL/GenBank/DDBJ whole genome shotgun (WGS) entry which is preliminary data.</text>
</comment>
<gene>
    <name evidence="2" type="ORF">RJT34_12754</name>
</gene>
<proteinExistence type="predicted"/>
<sequence>MPISLEHSLLWILLPSPASQASTSIATIVQISAILIVVRVMEANSYSTDVRVMLKNDKEDTTKPPGDPASEVLKDRCQNLMHMCQHVRSTFDEAVITFKRTNIAQAMDSK</sequence>
<keyword evidence="1" id="KW-0732">Signal</keyword>
<organism evidence="2 3">
    <name type="scientific">Clitoria ternatea</name>
    <name type="common">Butterfly pea</name>
    <dbReference type="NCBI Taxonomy" id="43366"/>
    <lineage>
        <taxon>Eukaryota</taxon>
        <taxon>Viridiplantae</taxon>
        <taxon>Streptophyta</taxon>
        <taxon>Embryophyta</taxon>
        <taxon>Tracheophyta</taxon>
        <taxon>Spermatophyta</taxon>
        <taxon>Magnoliopsida</taxon>
        <taxon>eudicotyledons</taxon>
        <taxon>Gunneridae</taxon>
        <taxon>Pentapetalae</taxon>
        <taxon>rosids</taxon>
        <taxon>fabids</taxon>
        <taxon>Fabales</taxon>
        <taxon>Fabaceae</taxon>
        <taxon>Papilionoideae</taxon>
        <taxon>50 kb inversion clade</taxon>
        <taxon>NPAAA clade</taxon>
        <taxon>indigoferoid/millettioid clade</taxon>
        <taxon>Phaseoleae</taxon>
        <taxon>Clitoria</taxon>
    </lineage>
</organism>
<protein>
    <submittedName>
        <fullName evidence="2">Uncharacterized protein</fullName>
    </submittedName>
</protein>
<accession>A0AAN9PLP5</accession>
<dbReference type="AlphaFoldDB" id="A0AAN9PLP5"/>